<keyword evidence="2" id="KW-1185">Reference proteome</keyword>
<protein>
    <submittedName>
        <fullName evidence="1">Piggybac transposable element-derived protein 4</fullName>
    </submittedName>
</protein>
<dbReference type="Proteomes" id="UP001056778">
    <property type="component" value="Chromosome 7"/>
</dbReference>
<organism evidence="1 2">
    <name type="scientific">Holotrichia oblita</name>
    <name type="common">Chafer beetle</name>
    <dbReference type="NCBI Taxonomy" id="644536"/>
    <lineage>
        <taxon>Eukaryota</taxon>
        <taxon>Metazoa</taxon>
        <taxon>Ecdysozoa</taxon>
        <taxon>Arthropoda</taxon>
        <taxon>Hexapoda</taxon>
        <taxon>Insecta</taxon>
        <taxon>Pterygota</taxon>
        <taxon>Neoptera</taxon>
        <taxon>Endopterygota</taxon>
        <taxon>Coleoptera</taxon>
        <taxon>Polyphaga</taxon>
        <taxon>Scarabaeiformia</taxon>
        <taxon>Scarabaeidae</taxon>
        <taxon>Melolonthinae</taxon>
        <taxon>Holotrichia</taxon>
    </lineage>
</organism>
<evidence type="ECO:0000313" key="2">
    <source>
        <dbReference type="Proteomes" id="UP001056778"/>
    </source>
</evidence>
<sequence>MHTCFSSKQVAYAYCADTNSMHLYLLVSDQRLVSVACFLGSVIMNMSYEQDQARLQKFFEEFLSDEESDDNIRDKDYESDSDSGASSSSYEGVTTFKRPRKQQSEQNVPSTSQSIGVCSRTIENTIEHVISEYQLPNDESSGEDDVVDNNIPLGWQNVDSQSLKNISFSVENSGIKPEFFEMYDKEPIDLFKLFVNGNVLELIVKETNRYERQKLNRDGHGPKARIHKWKDTNIEEIKTFLGLVVWMGLEKLPKLCSYWSKNSLYNCRIIDLNYYLVICVLLIMRGQIQKYYYYYYYYKCKRFIDISDQIKSYSPAIRKSLKWYRKIAIELLLGSTIVNSYIIYQNVTNNKLSITSFKEKLVMQLINVELTNAKQPTVGDGKGHHLEEVGSSNRRCVACYAKNSEENGRKFAQLKTTFSRFKCIQCDKFYCITCFCNVHLRNL</sequence>
<proteinExistence type="predicted"/>
<name>A0ACB9SR07_HOLOL</name>
<evidence type="ECO:0000313" key="1">
    <source>
        <dbReference type="EMBL" id="KAI4457553.1"/>
    </source>
</evidence>
<dbReference type="EMBL" id="CM043021">
    <property type="protein sequence ID" value="KAI4457553.1"/>
    <property type="molecule type" value="Genomic_DNA"/>
</dbReference>
<accession>A0ACB9SR07</accession>
<gene>
    <name evidence="1" type="ORF">MML48_7g00003426</name>
</gene>
<reference evidence="1" key="1">
    <citation type="submission" date="2022-04" db="EMBL/GenBank/DDBJ databases">
        <title>Chromosome-scale genome assembly of Holotrichia oblita Faldermann.</title>
        <authorList>
            <person name="Rongchong L."/>
        </authorList>
    </citation>
    <scope>NUCLEOTIDE SEQUENCE</scope>
    <source>
        <strain evidence="1">81SQS9</strain>
    </source>
</reference>
<comment type="caution">
    <text evidence="1">The sequence shown here is derived from an EMBL/GenBank/DDBJ whole genome shotgun (WGS) entry which is preliminary data.</text>
</comment>